<dbReference type="GO" id="GO:0000139">
    <property type="term" value="C:Golgi membrane"/>
    <property type="evidence" value="ECO:0007669"/>
    <property type="project" value="UniProtKB-SubCell"/>
</dbReference>
<evidence type="ECO:0000256" key="11">
    <source>
        <dbReference type="PIRSR" id="PIRSR605150-2"/>
    </source>
</evidence>
<keyword evidence="6 13" id="KW-0472">Membrane</keyword>
<dbReference type="OrthoDB" id="72851at2759"/>
<feature type="binding site" evidence="12">
    <location>
        <position position="226"/>
    </location>
    <ligand>
        <name>Mn(2+)</name>
        <dbReference type="ChEBI" id="CHEBI:29035"/>
    </ligand>
</feature>
<evidence type="ECO:0000313" key="15">
    <source>
        <dbReference type="Proteomes" id="UP000797356"/>
    </source>
</evidence>
<feature type="binding site" evidence="12">
    <location>
        <position position="202"/>
    </location>
    <ligand>
        <name>Mn(2+)</name>
        <dbReference type="ChEBI" id="CHEBI:29035"/>
    </ligand>
</feature>
<gene>
    <name evidence="14" type="ORF">COCNU_11G005870</name>
</gene>
<keyword evidence="7" id="KW-0961">Cell wall biogenesis/degradation</keyword>
<evidence type="ECO:0000256" key="4">
    <source>
        <dbReference type="ARBA" id="ARBA00022692"/>
    </source>
</evidence>
<dbReference type="GO" id="GO:0071555">
    <property type="term" value="P:cell wall organization"/>
    <property type="evidence" value="ECO:0007669"/>
    <property type="project" value="UniProtKB-KW"/>
</dbReference>
<dbReference type="GO" id="GO:0016760">
    <property type="term" value="F:cellulose synthase (UDP-forming) activity"/>
    <property type="evidence" value="ECO:0007669"/>
    <property type="project" value="InterPro"/>
</dbReference>
<dbReference type="EMBL" id="CM017882">
    <property type="protein sequence ID" value="KAG1363760.1"/>
    <property type="molecule type" value="Genomic_DNA"/>
</dbReference>
<keyword evidence="2" id="KW-0328">Glycosyltransferase</keyword>
<evidence type="ECO:0000256" key="10">
    <source>
        <dbReference type="PIRSR" id="PIRSR605150-1"/>
    </source>
</evidence>
<feature type="active site" evidence="10">
    <location>
        <position position="366"/>
    </location>
</feature>
<comment type="function">
    <text evidence="8">Thought to be a Golgi-localized beta-glycan synthase that polymerize the backbones of noncellulosic polysaccharides (hemicelluloses) of plant cell wall.</text>
</comment>
<evidence type="ECO:0000256" key="12">
    <source>
        <dbReference type="PIRSR" id="PIRSR605150-3"/>
    </source>
</evidence>
<evidence type="ECO:0000256" key="6">
    <source>
        <dbReference type="ARBA" id="ARBA00023136"/>
    </source>
</evidence>
<feature type="transmembrane region" description="Helical" evidence="13">
    <location>
        <begin position="561"/>
        <end position="586"/>
    </location>
</feature>
<evidence type="ECO:0000313" key="14">
    <source>
        <dbReference type="EMBL" id="KAG1363760.1"/>
    </source>
</evidence>
<comment type="caution">
    <text evidence="14">The sequence shown here is derived from an EMBL/GenBank/DDBJ whole genome shotgun (WGS) entry which is preliminary data.</text>
</comment>
<dbReference type="InterPro" id="IPR029044">
    <property type="entry name" value="Nucleotide-diphossugar_trans"/>
</dbReference>
<feature type="binding site" evidence="11">
    <location>
        <position position="57"/>
    </location>
    <ligand>
        <name>UDP-alpha-D-glucose</name>
        <dbReference type="ChEBI" id="CHEBI:58885"/>
    </ligand>
</feature>
<feature type="binding site" evidence="11">
    <location>
        <position position="28"/>
    </location>
    <ligand>
        <name>UDP-alpha-D-glucose</name>
        <dbReference type="ChEBI" id="CHEBI:58885"/>
    </ligand>
</feature>
<dbReference type="Proteomes" id="UP000797356">
    <property type="component" value="Chromosome 11"/>
</dbReference>
<feature type="transmembrane region" description="Helical" evidence="13">
    <location>
        <begin position="631"/>
        <end position="651"/>
    </location>
</feature>
<comment type="similarity">
    <text evidence="9">Belongs to the glycosyltransferase 2 family. Plant cellulose synthase-like E subfamily.</text>
</comment>
<proteinExistence type="inferred from homology"/>
<evidence type="ECO:0000256" key="3">
    <source>
        <dbReference type="ARBA" id="ARBA00022679"/>
    </source>
</evidence>
<sequence>MMEVQQVRDENELPNVDIFVCTADPIAEPPTLVISTILSAMAYNYPPEKLSVYLSDDAGSVLTFYALWEASRFAKHWLPFCKKYSLEPRSPATYFSKLCNSADAYNPTEWSSMKNLYEEMADRIDTVVMLGRIPEGLKANKGFSEWNSGMTSRYHPPIVQVLLHLILIAGRDQDSIDDDGNALPTLVYMAREKRPQHHHNFKAGAMNALIRVSSEISNSPIILNMDCDMYSNNSESIRQALCFFMDKEKGHDIGFVQYPQFFDNITKNDLYGNSKNVINEVVLPGLDGWGGPPYIGTGCFHRREILCGRKYSKDYKEDWKRGAERNMIRNACILEERAKSLITCTYEHNTQWGLEIGLKYDCAVEDVITGLLIHCRGWKSVFINPPRKAFLGVAPTTLVESLVQYKRWSEGNLQIFLSKYCPFILGRGKINLGLQMGYCIYGLWAPNSLPTIYYLVIPSLCLLKGISLFPKITSPWFVAFAFVTIGKHVHGLVESLQCGDTLAGWWNSQRMWILRRTTSFAYGIIATILKLLGISKMGFTITAKVSDGDASKRYELEIMEFGSSSSMFVIIASIAMLNLFCLVGGLRRLVVDGGIMGLEPLFIQVLLCGLVVAIHLPIYEALFARKDEGRLPPSITFLSLGFAMLASLLTLA</sequence>
<dbReference type="SUPFAM" id="SSF53448">
    <property type="entry name" value="Nucleotide-diphospho-sugar transferases"/>
    <property type="match status" value="1"/>
</dbReference>
<reference evidence="14" key="1">
    <citation type="journal article" date="2017" name="Gigascience">
        <title>The genome draft of coconut (Cocos nucifera).</title>
        <authorList>
            <person name="Xiao Y."/>
            <person name="Xu P."/>
            <person name="Fan H."/>
            <person name="Baudouin L."/>
            <person name="Xia W."/>
            <person name="Bocs S."/>
            <person name="Xu J."/>
            <person name="Li Q."/>
            <person name="Guo A."/>
            <person name="Zhou L."/>
            <person name="Li J."/>
            <person name="Wu Y."/>
            <person name="Ma Z."/>
            <person name="Armero A."/>
            <person name="Issali A.E."/>
            <person name="Liu N."/>
            <person name="Peng M."/>
            <person name="Yang Y."/>
        </authorList>
    </citation>
    <scope>NUCLEOTIDE SEQUENCE</scope>
    <source>
        <tissue evidence="14">Spear leaf of Hainan Tall coconut</tissue>
    </source>
</reference>
<evidence type="ECO:0000256" key="7">
    <source>
        <dbReference type="ARBA" id="ARBA00023316"/>
    </source>
</evidence>
<keyword evidence="15" id="KW-1185">Reference proteome</keyword>
<evidence type="ECO:0000256" key="9">
    <source>
        <dbReference type="ARBA" id="ARBA00060766"/>
    </source>
</evidence>
<feature type="transmembrane region" description="Helical" evidence="13">
    <location>
        <begin position="520"/>
        <end position="541"/>
    </location>
</feature>
<dbReference type="PANTHER" id="PTHR13301">
    <property type="entry name" value="X-BOX TRANSCRIPTION FACTOR-RELATED"/>
    <property type="match status" value="1"/>
</dbReference>
<feature type="transmembrane region" description="Helical" evidence="13">
    <location>
        <begin position="598"/>
        <end position="619"/>
    </location>
</feature>
<name>A0A8K0IPA6_COCNU</name>
<dbReference type="Pfam" id="PF03552">
    <property type="entry name" value="Cellulose_synt"/>
    <property type="match status" value="2"/>
</dbReference>
<dbReference type="Gene3D" id="3.90.550.10">
    <property type="entry name" value="Spore Coat Polysaccharide Biosynthesis Protein SpsA, Chain A"/>
    <property type="match status" value="2"/>
</dbReference>
<evidence type="ECO:0000256" key="1">
    <source>
        <dbReference type="ARBA" id="ARBA00004653"/>
    </source>
</evidence>
<evidence type="ECO:0000256" key="8">
    <source>
        <dbReference type="ARBA" id="ARBA00037405"/>
    </source>
</evidence>
<dbReference type="FunFam" id="3.90.550.10:FF:000112">
    <property type="entry name" value="Cellulose synthase-like protein E1"/>
    <property type="match status" value="1"/>
</dbReference>
<dbReference type="InterPro" id="IPR005150">
    <property type="entry name" value="Cellulose_synth"/>
</dbReference>
<feature type="active site" evidence="10">
    <location>
        <position position="57"/>
    </location>
</feature>
<evidence type="ECO:0000256" key="5">
    <source>
        <dbReference type="ARBA" id="ARBA00022989"/>
    </source>
</evidence>
<protein>
    <submittedName>
        <fullName evidence="14">Cellulose synthase-like protein E6</fullName>
    </submittedName>
</protein>
<comment type="subcellular location">
    <subcellularLocation>
        <location evidence="1">Golgi apparatus membrane</location>
        <topology evidence="1">Multi-pass membrane protein</topology>
    </subcellularLocation>
</comment>
<reference evidence="14" key="2">
    <citation type="submission" date="2019-07" db="EMBL/GenBank/DDBJ databases">
        <authorList>
            <person name="Yang Y."/>
            <person name="Bocs S."/>
            <person name="Baudouin L."/>
        </authorList>
    </citation>
    <scope>NUCLEOTIDE SEQUENCE</scope>
    <source>
        <tissue evidence="14">Spear leaf of Hainan Tall coconut</tissue>
    </source>
</reference>
<dbReference type="GO" id="GO:0071669">
    <property type="term" value="P:plant-type cell wall organization or biogenesis"/>
    <property type="evidence" value="ECO:0007669"/>
    <property type="project" value="UniProtKB-ARBA"/>
</dbReference>
<evidence type="ECO:0000256" key="2">
    <source>
        <dbReference type="ARBA" id="ARBA00022676"/>
    </source>
</evidence>
<dbReference type="AlphaFoldDB" id="A0A8K0IPA6"/>
<dbReference type="GO" id="GO:0030244">
    <property type="term" value="P:cellulose biosynthetic process"/>
    <property type="evidence" value="ECO:0007669"/>
    <property type="project" value="InterPro"/>
</dbReference>
<keyword evidence="5 13" id="KW-1133">Transmembrane helix</keyword>
<keyword evidence="3" id="KW-0808">Transferase</keyword>
<organism evidence="14 15">
    <name type="scientific">Cocos nucifera</name>
    <name type="common">Coconut palm</name>
    <dbReference type="NCBI Taxonomy" id="13894"/>
    <lineage>
        <taxon>Eukaryota</taxon>
        <taxon>Viridiplantae</taxon>
        <taxon>Streptophyta</taxon>
        <taxon>Embryophyta</taxon>
        <taxon>Tracheophyta</taxon>
        <taxon>Spermatophyta</taxon>
        <taxon>Magnoliopsida</taxon>
        <taxon>Liliopsida</taxon>
        <taxon>Arecaceae</taxon>
        <taxon>Arecoideae</taxon>
        <taxon>Cocoseae</taxon>
        <taxon>Attaleinae</taxon>
        <taxon>Cocos</taxon>
    </lineage>
</organism>
<keyword evidence="4 13" id="KW-0812">Transmembrane</keyword>
<evidence type="ECO:0000256" key="13">
    <source>
        <dbReference type="SAM" id="Phobius"/>
    </source>
</evidence>
<accession>A0A8K0IPA6</accession>